<evidence type="ECO:0000313" key="2">
    <source>
        <dbReference type="Proteomes" id="UP001290101"/>
    </source>
</evidence>
<proteinExistence type="predicted"/>
<dbReference type="RefSeq" id="WP_322440911.1">
    <property type="nucleotide sequence ID" value="NZ_JAXOTQ010000017.1"/>
</dbReference>
<comment type="caution">
    <text evidence="1">The sequence shown here is derived from an EMBL/GenBank/DDBJ whole genome shotgun (WGS) entry which is preliminary data.</text>
</comment>
<gene>
    <name evidence="1" type="ORF">U2F25_15445</name>
</gene>
<reference evidence="1 2" key="1">
    <citation type="submission" date="2023-12" db="EMBL/GenBank/DDBJ databases">
        <title>Micromonospora sp. nov., isolated from Atacama Desert.</title>
        <authorList>
            <person name="Carro L."/>
            <person name="Golinska P."/>
            <person name="Klenk H.-P."/>
            <person name="Goodfellow M."/>
        </authorList>
    </citation>
    <scope>NUCLEOTIDE SEQUENCE [LARGE SCALE GENOMIC DNA]</scope>
    <source>
        <strain evidence="1 2">4G53</strain>
    </source>
</reference>
<evidence type="ECO:0008006" key="3">
    <source>
        <dbReference type="Google" id="ProtNLM"/>
    </source>
</evidence>
<sequence length="80" mass="8523">MCVLRGHGIVTVRADVPSVVAQALALDELLSVSVELARLGATPRDVAPDDLPDLGPSFNVAARWRHHVALLERQGLADFG</sequence>
<organism evidence="1 2">
    <name type="scientific">Micromonospora sicca</name>
    <dbReference type="NCBI Taxonomy" id="2202420"/>
    <lineage>
        <taxon>Bacteria</taxon>
        <taxon>Bacillati</taxon>
        <taxon>Actinomycetota</taxon>
        <taxon>Actinomycetes</taxon>
        <taxon>Micromonosporales</taxon>
        <taxon>Micromonosporaceae</taxon>
        <taxon>Micromonospora</taxon>
    </lineage>
</organism>
<name>A0ABU5JEE2_9ACTN</name>
<dbReference type="EMBL" id="JAXOTQ010000017">
    <property type="protein sequence ID" value="MDZ5490844.1"/>
    <property type="molecule type" value="Genomic_DNA"/>
</dbReference>
<accession>A0ABU5JEE2</accession>
<dbReference type="Proteomes" id="UP001290101">
    <property type="component" value="Unassembled WGS sequence"/>
</dbReference>
<evidence type="ECO:0000313" key="1">
    <source>
        <dbReference type="EMBL" id="MDZ5490844.1"/>
    </source>
</evidence>
<protein>
    <recommendedName>
        <fullName evidence="3">Class II aldolase/adducin N-terminal domain-containing protein</fullName>
    </recommendedName>
</protein>
<keyword evidence="2" id="KW-1185">Reference proteome</keyword>